<gene>
    <name evidence="2" type="primary">acpP</name>
    <name evidence="2" type="ORF">OTERR_18090</name>
</gene>
<dbReference type="EMBL" id="CP022579">
    <property type="protein sequence ID" value="QEL65285.1"/>
    <property type="molecule type" value="Genomic_DNA"/>
</dbReference>
<organism evidence="2 3">
    <name type="scientific">Oryzomicrobium terrae</name>
    <dbReference type="NCBI Taxonomy" id="1735038"/>
    <lineage>
        <taxon>Bacteria</taxon>
        <taxon>Pseudomonadati</taxon>
        <taxon>Pseudomonadota</taxon>
        <taxon>Betaproteobacteria</taxon>
        <taxon>Rhodocyclales</taxon>
        <taxon>Rhodocyclaceae</taxon>
        <taxon>Oryzomicrobium</taxon>
    </lineage>
</organism>
<evidence type="ECO:0000259" key="1">
    <source>
        <dbReference type="PROSITE" id="PS50075"/>
    </source>
</evidence>
<sequence length="93" mass="9913">MTAALIPELKTLVLDAADKAEPAGGIAPDEILFGPESRLQLDSLDALQISMAIQRRYGVRMADSKETRRALACLATLAEHLAERLAAAEPSLA</sequence>
<dbReference type="Gene3D" id="1.10.1200.10">
    <property type="entry name" value="ACP-like"/>
    <property type="match status" value="1"/>
</dbReference>
<dbReference type="InterPro" id="IPR036736">
    <property type="entry name" value="ACP-like_sf"/>
</dbReference>
<reference evidence="2 3" key="1">
    <citation type="submission" date="2017-07" db="EMBL/GenBank/DDBJ databases">
        <title>Complete genome sequence of Oryzomicrobium terrae TPP412.</title>
        <authorList>
            <person name="Chiu L.-W."/>
            <person name="Lo K.-J."/>
            <person name="Tsai Y.-M."/>
            <person name="Lin S.-S."/>
            <person name="Kuo C.-H."/>
            <person name="Liu C.-T."/>
        </authorList>
    </citation>
    <scope>NUCLEOTIDE SEQUENCE [LARGE SCALE GENOMIC DNA]</scope>
    <source>
        <strain evidence="2 3">TPP412</strain>
    </source>
</reference>
<proteinExistence type="predicted"/>
<dbReference type="SUPFAM" id="SSF47336">
    <property type="entry name" value="ACP-like"/>
    <property type="match status" value="1"/>
</dbReference>
<accession>A0A5C1E9C4</accession>
<dbReference type="InterPro" id="IPR009081">
    <property type="entry name" value="PP-bd_ACP"/>
</dbReference>
<dbReference type="AlphaFoldDB" id="A0A5C1E9C4"/>
<keyword evidence="3" id="KW-1185">Reference proteome</keyword>
<protein>
    <submittedName>
        <fullName evidence="2">Acyl carrier protein</fullName>
    </submittedName>
</protein>
<dbReference type="RefSeq" id="WP_054621732.1">
    <property type="nucleotide sequence ID" value="NZ_CP022579.1"/>
</dbReference>
<feature type="domain" description="Carrier" evidence="1">
    <location>
        <begin position="3"/>
        <end position="85"/>
    </location>
</feature>
<dbReference type="KEGG" id="otr:OTERR_18090"/>
<dbReference type="PROSITE" id="PS50075">
    <property type="entry name" value="CARRIER"/>
    <property type="match status" value="1"/>
</dbReference>
<evidence type="ECO:0000313" key="2">
    <source>
        <dbReference type="EMBL" id="QEL65285.1"/>
    </source>
</evidence>
<name>A0A5C1E9C4_9RHOO</name>
<evidence type="ECO:0000313" key="3">
    <source>
        <dbReference type="Proteomes" id="UP000323671"/>
    </source>
</evidence>
<dbReference type="Proteomes" id="UP000323671">
    <property type="component" value="Chromosome"/>
</dbReference>